<feature type="domain" description="ThuA-like" evidence="2">
    <location>
        <begin position="29"/>
        <end position="279"/>
    </location>
</feature>
<evidence type="ECO:0000256" key="1">
    <source>
        <dbReference type="SAM" id="SignalP"/>
    </source>
</evidence>
<gene>
    <name evidence="3" type="ORF">FA10DRAFT_248134</name>
</gene>
<accession>A0A316YYD9</accession>
<dbReference type="SUPFAM" id="SSF52317">
    <property type="entry name" value="Class I glutamine amidotransferase-like"/>
    <property type="match status" value="1"/>
</dbReference>
<proteinExistence type="predicted"/>
<evidence type="ECO:0000313" key="3">
    <source>
        <dbReference type="EMBL" id="PWN93784.1"/>
    </source>
</evidence>
<organism evidence="3 4">
    <name type="scientific">Acaromyces ingoldii</name>
    <dbReference type="NCBI Taxonomy" id="215250"/>
    <lineage>
        <taxon>Eukaryota</taxon>
        <taxon>Fungi</taxon>
        <taxon>Dikarya</taxon>
        <taxon>Basidiomycota</taxon>
        <taxon>Ustilaginomycotina</taxon>
        <taxon>Exobasidiomycetes</taxon>
        <taxon>Exobasidiales</taxon>
        <taxon>Cryptobasidiaceae</taxon>
        <taxon>Acaromyces</taxon>
    </lineage>
</organism>
<dbReference type="EMBL" id="KZ819634">
    <property type="protein sequence ID" value="PWN93784.1"/>
    <property type="molecule type" value="Genomic_DNA"/>
</dbReference>
<evidence type="ECO:0000259" key="2">
    <source>
        <dbReference type="Pfam" id="PF06283"/>
    </source>
</evidence>
<dbReference type="RefSeq" id="XP_025380982.1">
    <property type="nucleotide sequence ID" value="XM_025519480.1"/>
</dbReference>
<keyword evidence="3" id="KW-0315">Glutamine amidotransferase</keyword>
<dbReference type="InParanoid" id="A0A316YYD9"/>
<sequence length="382" mass="40032">MTRIAAHFSAAVAVVLVAVASTTVDARQKVLLYSRTAGYRHPSIPNAIAALEKLGQEHSFDTVHTENQEKFESQDWLDQFDAVVFVSASGEALNSKGITNFRKYIENGGGYFGIHEATDCLSKTPWYARLVGALFNNHPFIQKFTVNVVDPTHPSATGLPEAWEVYDEAYNFLSNPSELDKTYVLTADQSTIKENDQSVSDLHQFEGKVHPIAWYKEGDLLTAPTKHIGGGVDNIKHIPKKQRGTGGDGRAYYTALGHTKACWTDDVFLGHILGAMQWVLASPSIKSNNDTLPSSAPGSSFIGLGASPSSSTSGSSAEASGGSYASAGSGTGSGSAANSVNSAGAHTGAVLGAAGSATTVSVSVMAALVCLSAVALTLSTSV</sequence>
<dbReference type="AlphaFoldDB" id="A0A316YYD9"/>
<reference evidence="3" key="1">
    <citation type="journal article" date="2018" name="Mol. Biol. Evol.">
        <title>Broad Genomic Sampling Reveals a Smut Pathogenic Ancestry of the Fungal Clade Ustilaginomycotina.</title>
        <authorList>
            <person name="Kijpornyongpan T."/>
            <person name="Mondo S.J."/>
            <person name="Barry K."/>
            <person name="Sandor L."/>
            <person name="Lee J."/>
            <person name="Lipzen A."/>
            <person name="Pangilinan J."/>
            <person name="LaButti K."/>
            <person name="Hainaut M."/>
            <person name="Henrissat B."/>
            <person name="Grigoriev I.V."/>
            <person name="Spatafora J.W."/>
            <person name="Aime M.C."/>
        </authorList>
    </citation>
    <scope>NUCLEOTIDE SEQUENCE [LARGE SCALE GENOMIC DNA]</scope>
    <source>
        <strain evidence="3">MCA 4198</strain>
    </source>
</reference>
<feature type="signal peptide" evidence="1">
    <location>
        <begin position="1"/>
        <end position="26"/>
    </location>
</feature>
<keyword evidence="3" id="KW-0808">Transferase</keyword>
<dbReference type="InterPro" id="IPR029062">
    <property type="entry name" value="Class_I_gatase-like"/>
</dbReference>
<evidence type="ECO:0000313" key="4">
    <source>
        <dbReference type="Proteomes" id="UP000245768"/>
    </source>
</evidence>
<dbReference type="Proteomes" id="UP000245768">
    <property type="component" value="Unassembled WGS sequence"/>
</dbReference>
<protein>
    <submittedName>
        <fullName evidence="3">Class I glutamine amidotransferase-like protein</fullName>
    </submittedName>
</protein>
<name>A0A316YYD9_9BASI</name>
<keyword evidence="1" id="KW-0732">Signal</keyword>
<dbReference type="InterPro" id="IPR029010">
    <property type="entry name" value="ThuA-like"/>
</dbReference>
<dbReference type="PANTHER" id="PTHR40469:SF2">
    <property type="entry name" value="GALACTOSE-BINDING DOMAIN-LIKE SUPERFAMILY PROTEIN"/>
    <property type="match status" value="1"/>
</dbReference>
<dbReference type="OrthoDB" id="3482285at2759"/>
<dbReference type="Pfam" id="PF06283">
    <property type="entry name" value="ThuA"/>
    <property type="match status" value="1"/>
</dbReference>
<keyword evidence="4" id="KW-1185">Reference proteome</keyword>
<feature type="chain" id="PRO_5016423084" evidence="1">
    <location>
        <begin position="27"/>
        <end position="382"/>
    </location>
</feature>
<dbReference type="GO" id="GO:0016740">
    <property type="term" value="F:transferase activity"/>
    <property type="evidence" value="ECO:0007669"/>
    <property type="project" value="UniProtKB-KW"/>
</dbReference>
<dbReference type="GeneID" id="37041396"/>
<dbReference type="Gene3D" id="3.40.50.880">
    <property type="match status" value="1"/>
</dbReference>
<dbReference type="PANTHER" id="PTHR40469">
    <property type="entry name" value="SECRETED GLYCOSYL HYDROLASE"/>
    <property type="match status" value="1"/>
</dbReference>